<dbReference type="SUPFAM" id="SSF51569">
    <property type="entry name" value="Aldolase"/>
    <property type="match status" value="1"/>
</dbReference>
<evidence type="ECO:0000256" key="6">
    <source>
        <dbReference type="ARBA" id="ARBA00022605"/>
    </source>
</evidence>
<keyword evidence="9 12" id="KW-0456">Lyase</keyword>
<dbReference type="GO" id="GO:0009089">
    <property type="term" value="P:lysine biosynthetic process via diaminopimelate"/>
    <property type="evidence" value="ECO:0007669"/>
    <property type="project" value="UniProtKB-UniRule"/>
</dbReference>
<dbReference type="Proteomes" id="UP000051249">
    <property type="component" value="Unassembled WGS sequence"/>
</dbReference>
<evidence type="ECO:0000256" key="3">
    <source>
        <dbReference type="ARBA" id="ARBA00007592"/>
    </source>
</evidence>
<dbReference type="GO" id="GO:0008840">
    <property type="term" value="F:4-hydroxy-tetrahydrodipicolinate synthase activity"/>
    <property type="evidence" value="ECO:0007669"/>
    <property type="project" value="UniProtKB-UniRule"/>
</dbReference>
<dbReference type="InterPro" id="IPR005263">
    <property type="entry name" value="DapA"/>
</dbReference>
<dbReference type="GO" id="GO:0005829">
    <property type="term" value="C:cytosol"/>
    <property type="evidence" value="ECO:0007669"/>
    <property type="project" value="TreeGrafter"/>
</dbReference>
<dbReference type="SMART" id="SM01130">
    <property type="entry name" value="DHDPS"/>
    <property type="match status" value="1"/>
</dbReference>
<feature type="binding site" evidence="12 15">
    <location>
        <position position="206"/>
    </location>
    <ligand>
        <name>pyruvate</name>
        <dbReference type="ChEBI" id="CHEBI:15361"/>
    </ligand>
</feature>
<evidence type="ECO:0000256" key="5">
    <source>
        <dbReference type="ARBA" id="ARBA00022490"/>
    </source>
</evidence>
<dbReference type="PROSITE" id="PS00666">
    <property type="entry name" value="DHDPS_2"/>
    <property type="match status" value="1"/>
</dbReference>
<feature type="site" description="Part of a proton relay during catalysis" evidence="12">
    <location>
        <position position="110"/>
    </location>
</feature>
<keyword evidence="10 12" id="KW-0704">Schiff base</keyword>
<feature type="active site" description="Schiff-base intermediate with substrate" evidence="12 14">
    <location>
        <position position="164"/>
    </location>
</feature>
<evidence type="ECO:0000256" key="15">
    <source>
        <dbReference type="PIRSR" id="PIRSR001365-2"/>
    </source>
</evidence>
<dbReference type="InterPro" id="IPR002220">
    <property type="entry name" value="DapA-like"/>
</dbReference>
<comment type="function">
    <text evidence="1 12">Catalyzes the condensation of (S)-aspartate-beta-semialdehyde [(S)-ASA] and pyruvate to 4-hydroxy-tetrahydrodipicolinate (HTPA).</text>
</comment>
<evidence type="ECO:0000256" key="14">
    <source>
        <dbReference type="PIRSR" id="PIRSR001365-1"/>
    </source>
</evidence>
<dbReference type="EMBL" id="JQCQ01000042">
    <property type="protein sequence ID" value="KRO22049.1"/>
    <property type="molecule type" value="Genomic_DNA"/>
</dbReference>
<feature type="active site" description="Proton donor/acceptor" evidence="12 14">
    <location>
        <position position="136"/>
    </location>
</feature>
<dbReference type="Gene3D" id="3.20.20.70">
    <property type="entry name" value="Aldolase class I"/>
    <property type="match status" value="1"/>
</dbReference>
<keyword evidence="5 12" id="KW-0963">Cytoplasm</keyword>
<dbReference type="NCBIfam" id="TIGR00674">
    <property type="entry name" value="dapA"/>
    <property type="match status" value="1"/>
</dbReference>
<evidence type="ECO:0000313" key="17">
    <source>
        <dbReference type="Proteomes" id="UP000051249"/>
    </source>
</evidence>
<dbReference type="PANTHER" id="PTHR12128">
    <property type="entry name" value="DIHYDRODIPICOLINATE SYNTHASE"/>
    <property type="match status" value="1"/>
</dbReference>
<comment type="pathway">
    <text evidence="2 12">Amino-acid biosynthesis; L-lysine biosynthesis via DAP pathway; (S)-tetrahydrodipicolinate from L-aspartate: step 3/4.</text>
</comment>
<dbReference type="EC" id="4.3.3.7" evidence="4 12"/>
<evidence type="ECO:0000256" key="7">
    <source>
        <dbReference type="ARBA" id="ARBA00022915"/>
    </source>
</evidence>
<feature type="binding site" evidence="12 15">
    <location>
        <position position="47"/>
    </location>
    <ligand>
        <name>pyruvate</name>
        <dbReference type="ChEBI" id="CHEBI:15361"/>
    </ligand>
</feature>
<comment type="subunit">
    <text evidence="12">Homotetramer; dimer of dimers.</text>
</comment>
<keyword evidence="8 12" id="KW-0457">Lysine biosynthesis</keyword>
<evidence type="ECO:0000256" key="12">
    <source>
        <dbReference type="HAMAP-Rule" id="MF_00418"/>
    </source>
</evidence>
<feature type="site" description="Part of a proton relay during catalysis" evidence="12">
    <location>
        <position position="46"/>
    </location>
</feature>
<comment type="subcellular location">
    <subcellularLocation>
        <location evidence="12">Cytoplasm</location>
    </subcellularLocation>
</comment>
<dbReference type="HAMAP" id="MF_00418">
    <property type="entry name" value="DapA"/>
    <property type="match status" value="1"/>
</dbReference>
<dbReference type="PRINTS" id="PR00146">
    <property type="entry name" value="DHPICSNTHASE"/>
</dbReference>
<dbReference type="Pfam" id="PF00701">
    <property type="entry name" value="DHDPS"/>
    <property type="match status" value="1"/>
</dbReference>
<evidence type="ECO:0000256" key="13">
    <source>
        <dbReference type="PIRNR" id="PIRNR001365"/>
    </source>
</evidence>
<gene>
    <name evidence="12" type="primary">dapA</name>
    <name evidence="16" type="ORF">IV88_GL001307</name>
</gene>
<accession>A0A0R2N893</accession>
<dbReference type="PATRIC" id="fig|480391.4.peg.1329"/>
<evidence type="ECO:0000256" key="10">
    <source>
        <dbReference type="ARBA" id="ARBA00023270"/>
    </source>
</evidence>
<reference evidence="16 17" key="1">
    <citation type="journal article" date="2015" name="Genome Announc.">
        <title>Expanding the biotechnology potential of lactobacilli through comparative genomics of 213 strains and associated genera.</title>
        <authorList>
            <person name="Sun Z."/>
            <person name="Harris H.M."/>
            <person name="McCann A."/>
            <person name="Guo C."/>
            <person name="Argimon S."/>
            <person name="Zhang W."/>
            <person name="Yang X."/>
            <person name="Jeffery I.B."/>
            <person name="Cooney J.C."/>
            <person name="Kagawa T.F."/>
            <person name="Liu W."/>
            <person name="Song Y."/>
            <person name="Salvetti E."/>
            <person name="Wrobel A."/>
            <person name="Rasinkangas P."/>
            <person name="Parkhill J."/>
            <person name="Rea M.C."/>
            <person name="O'Sullivan O."/>
            <person name="Ritari J."/>
            <person name="Douillard F.P."/>
            <person name="Paul Ross R."/>
            <person name="Yang R."/>
            <person name="Briner A.E."/>
            <person name="Felis G.E."/>
            <person name="de Vos W.M."/>
            <person name="Barrangou R."/>
            <person name="Klaenhammer T.R."/>
            <person name="Caufield P.W."/>
            <person name="Cui Y."/>
            <person name="Zhang H."/>
            <person name="O'Toole P.W."/>
        </authorList>
    </citation>
    <scope>NUCLEOTIDE SEQUENCE [LARGE SCALE GENOMIC DNA]</scope>
    <source>
        <strain evidence="16 17">DSM 23026</strain>
    </source>
</reference>
<evidence type="ECO:0000256" key="4">
    <source>
        <dbReference type="ARBA" id="ARBA00012086"/>
    </source>
</evidence>
<dbReference type="UniPathway" id="UPA00034">
    <property type="reaction ID" value="UER00017"/>
</dbReference>
<dbReference type="InterPro" id="IPR013785">
    <property type="entry name" value="Aldolase_TIM"/>
</dbReference>
<keyword evidence="7 12" id="KW-0220">Diaminopimelate biosynthesis</keyword>
<evidence type="ECO:0000256" key="9">
    <source>
        <dbReference type="ARBA" id="ARBA00023239"/>
    </source>
</evidence>
<evidence type="ECO:0000256" key="11">
    <source>
        <dbReference type="ARBA" id="ARBA00047836"/>
    </source>
</evidence>
<dbReference type="PANTHER" id="PTHR12128:SF66">
    <property type="entry name" value="4-HYDROXY-2-OXOGLUTARATE ALDOLASE, MITOCHONDRIAL"/>
    <property type="match status" value="1"/>
</dbReference>
<protein>
    <recommendedName>
        <fullName evidence="4 12">4-hydroxy-tetrahydrodipicolinate synthase</fullName>
        <shortName evidence="12">HTPA synthase</shortName>
        <ecNumber evidence="4 12">4.3.3.7</ecNumber>
    </recommendedName>
</protein>
<dbReference type="GO" id="GO:0019877">
    <property type="term" value="P:diaminopimelate biosynthetic process"/>
    <property type="evidence" value="ECO:0007669"/>
    <property type="project" value="UniProtKB-UniRule"/>
</dbReference>
<comment type="catalytic activity">
    <reaction evidence="11 12">
        <text>L-aspartate 4-semialdehyde + pyruvate = (2S,4S)-4-hydroxy-2,3,4,5-tetrahydrodipicolinate + H2O + H(+)</text>
        <dbReference type="Rhea" id="RHEA:34171"/>
        <dbReference type="ChEBI" id="CHEBI:15361"/>
        <dbReference type="ChEBI" id="CHEBI:15377"/>
        <dbReference type="ChEBI" id="CHEBI:15378"/>
        <dbReference type="ChEBI" id="CHEBI:67139"/>
        <dbReference type="ChEBI" id="CHEBI:537519"/>
        <dbReference type="EC" id="4.3.3.7"/>
    </reaction>
</comment>
<dbReference type="PIRSF" id="PIRSF001365">
    <property type="entry name" value="DHDPS"/>
    <property type="match status" value="1"/>
</dbReference>
<dbReference type="CDD" id="cd00950">
    <property type="entry name" value="DHDPS"/>
    <property type="match status" value="1"/>
</dbReference>
<comment type="caution">
    <text evidence="16">The sequence shown here is derived from an EMBL/GenBank/DDBJ whole genome shotgun (WGS) entry which is preliminary data.</text>
</comment>
<keyword evidence="17" id="KW-1185">Reference proteome</keyword>
<name>A0A0R2N893_9LACO</name>
<dbReference type="InterPro" id="IPR020625">
    <property type="entry name" value="Schiff_base-form_aldolases_AS"/>
</dbReference>
<proteinExistence type="inferred from homology"/>
<evidence type="ECO:0000256" key="2">
    <source>
        <dbReference type="ARBA" id="ARBA00005120"/>
    </source>
</evidence>
<evidence type="ECO:0000256" key="8">
    <source>
        <dbReference type="ARBA" id="ARBA00023154"/>
    </source>
</evidence>
<evidence type="ECO:0000256" key="1">
    <source>
        <dbReference type="ARBA" id="ARBA00003294"/>
    </source>
</evidence>
<sequence length="296" mass="31772">MSNTHQIITALVTPFNQDGSINYDELEQLTNHLIQHGSDGFVIGGTTGEGPNLSHDEKINLFSKFVEIVDGRAKIIAGTGTNSTSDTVNFTKEVAQINGIDAGLVVVPYYNKPDQAGMVAHFTAVAEASDLPLIIYNIPGRTGVTMANETIVKLAHQQGIIGVKQCTNLDDLSYLVDHTQDLDFDVYTGEDGQLLSGAKVGVKGVISVASHLFGDQMQTVTDLFDQGDIKSAAELQDQLTPKMTALFSHPSPAPVKDALNRSGFEVGEPKLPILKLNSQQSDELHEILAQGVSDND</sequence>
<dbReference type="AlphaFoldDB" id="A0A0R2N893"/>
<organism evidence="16 17">
    <name type="scientific">Pediococcus argentinicus</name>
    <dbReference type="NCBI Taxonomy" id="480391"/>
    <lineage>
        <taxon>Bacteria</taxon>
        <taxon>Bacillati</taxon>
        <taxon>Bacillota</taxon>
        <taxon>Bacilli</taxon>
        <taxon>Lactobacillales</taxon>
        <taxon>Lactobacillaceae</taxon>
        <taxon>Pediococcus</taxon>
    </lineage>
</organism>
<comment type="similarity">
    <text evidence="3 12 13">Belongs to the DapA family.</text>
</comment>
<evidence type="ECO:0000313" key="16">
    <source>
        <dbReference type="EMBL" id="KRO22049.1"/>
    </source>
</evidence>
<dbReference type="OrthoDB" id="9782828at2"/>
<comment type="caution">
    <text evidence="12">Was originally thought to be a dihydrodipicolinate synthase (DHDPS), catalyzing the condensation of (S)-aspartate-beta-semialdehyde [(S)-ASA] and pyruvate to dihydrodipicolinate (DHDP). However, it was shown in E.coli that the product of the enzymatic reaction is not dihydrodipicolinate but in fact (4S)-4-hydroxy-2,3,4,5-tetrahydro-(2S)-dipicolinic acid (HTPA), and that the consecutive dehydration reaction leading to DHDP is not spontaneous but catalyzed by DapB.</text>
</comment>
<keyword evidence="6 12" id="KW-0028">Amino-acid biosynthesis</keyword>